<sequence>MLQTNRAERRGRERKPHAHTRITTAHADHTLVDTGRQAPPMAAHHQKGTNSCVTRIPWHRGMTTLHTYTATPKPQNYRSQQKQVREAQIKKIKNRMHTMLATTPSSSGVKLQPWGSCRRRAASPALLPATATGRIIVDSGRMPPSPLPLRAVASESAQTSRAPQPQPPPMDVDEEKMLANYVPVFVMLPLEAITAENKVGDAEGLRAQLRRLREAGVDGIMADVWWGIVEGAGPGRYEWRAYRELFRLAQEEGLKLQVIMSFHACGGNVGDAVNIPIPAWVRDVGEADPDVYYTSPGGARNQEYLTIGVDDRPLFHGRTAIQLYADFMESFRENMADLLECGLIVDIEVGLGPAGELRYPSYPESQGWAFPGIGQFQCYDKYLEEDFRAAATDAGHPEWELPDDAGEYNDAPDDTRFFTADGAGATYLTEKGRFFLTWYSSKLIDHGDRILDEANRVFLGCTVKLAAKVSGIHWWYRHPSHAAELTAGYYNVDGRDGYRPIARMLARHDGAVLNFTCAEMRNSEQAEEAMSAPEELVQQVLSAGWREGTEVACENALPRYDRRAYNQMLKNARPNGVDLGGVPARRVAAVTYLRLTDELLAGSKYRAFKTFVRKMHADQDYCADPAQYHRPLKPLERSRPAVPMDRLLDATTPEAPYPFDPETDMSVGGDLAGLIDRVFDKIEWILG</sequence>
<evidence type="ECO:0000256" key="9">
    <source>
        <dbReference type="PIRSR" id="PIRSR601554-2"/>
    </source>
</evidence>
<dbReference type="InterPro" id="IPR001554">
    <property type="entry name" value="Glyco_hydro_14"/>
</dbReference>
<dbReference type="FunFam" id="3.20.20.80:FF:000066">
    <property type="entry name" value="Beta-amylase"/>
    <property type="match status" value="1"/>
</dbReference>
<dbReference type="InterPro" id="IPR017853">
    <property type="entry name" value="GH"/>
</dbReference>
<evidence type="ECO:0000256" key="3">
    <source>
        <dbReference type="ARBA" id="ARBA00012594"/>
    </source>
</evidence>
<feature type="binding site" evidence="9">
    <location>
        <position position="473"/>
    </location>
    <ligand>
        <name>substrate</name>
    </ligand>
</feature>
<dbReference type="PANTHER" id="PTHR31352:SF40">
    <property type="entry name" value="BETA-AMYLASE 6"/>
    <property type="match status" value="1"/>
</dbReference>
<evidence type="ECO:0000313" key="12">
    <source>
        <dbReference type="EMBL" id="SPT17453.1"/>
    </source>
</evidence>
<evidence type="ECO:0000256" key="1">
    <source>
        <dbReference type="ARBA" id="ARBA00000546"/>
    </source>
</evidence>
<accession>A0A7H4LFR5</accession>
<evidence type="ECO:0000256" key="7">
    <source>
        <dbReference type="ARBA" id="ARBA00023326"/>
    </source>
</evidence>
<comment type="catalytic activity">
    <reaction evidence="1 10">
        <text>Hydrolysis of (1-&gt;4)-alpha-D-glucosidic linkages in polysaccharides so as to remove successive maltose units from the non-reducing ends of the chains.</text>
        <dbReference type="EC" id="3.2.1.2"/>
    </reaction>
</comment>
<comment type="similarity">
    <text evidence="2 10">Belongs to the glycosyl hydrolase 14 family.</text>
</comment>
<feature type="binding site" evidence="9">
    <location>
        <position position="594"/>
    </location>
    <ligand>
        <name>substrate</name>
    </ligand>
</feature>
<dbReference type="GO" id="GO:0016161">
    <property type="term" value="F:beta-amylase activity"/>
    <property type="evidence" value="ECO:0007669"/>
    <property type="project" value="UniProtKB-EC"/>
</dbReference>
<evidence type="ECO:0000256" key="2">
    <source>
        <dbReference type="ARBA" id="ARBA00005652"/>
    </source>
</evidence>
<dbReference type="PANTHER" id="PTHR31352">
    <property type="entry name" value="BETA-AMYLASE 1, CHLOROPLASTIC"/>
    <property type="match status" value="1"/>
</dbReference>
<keyword evidence="7 10" id="KW-0624">Polysaccharide degradation</keyword>
<organism evidence="12 13">
    <name type="scientific">Triticum aestivum</name>
    <name type="common">Wheat</name>
    <dbReference type="NCBI Taxonomy" id="4565"/>
    <lineage>
        <taxon>Eukaryota</taxon>
        <taxon>Viridiplantae</taxon>
        <taxon>Streptophyta</taxon>
        <taxon>Embryophyta</taxon>
        <taxon>Tracheophyta</taxon>
        <taxon>Spermatophyta</taxon>
        <taxon>Magnoliopsida</taxon>
        <taxon>Liliopsida</taxon>
        <taxon>Poales</taxon>
        <taxon>Poaceae</taxon>
        <taxon>BOP clade</taxon>
        <taxon>Pooideae</taxon>
        <taxon>Triticodae</taxon>
        <taxon>Triticeae</taxon>
        <taxon>Triticinae</taxon>
        <taxon>Triticum</taxon>
    </lineage>
</organism>
<keyword evidence="5 10" id="KW-0119">Carbohydrate metabolism</keyword>
<feature type="active site" description="Proton donor" evidence="8">
    <location>
        <position position="356"/>
    </location>
</feature>
<dbReference type="EMBL" id="LS480641">
    <property type="protein sequence ID" value="SPT17453.1"/>
    <property type="molecule type" value="Genomic_DNA"/>
</dbReference>
<evidence type="ECO:0000313" key="13">
    <source>
        <dbReference type="Proteomes" id="UP000280104"/>
    </source>
</evidence>
<name>A0A7H4LFR5_WHEAT</name>
<feature type="binding site" evidence="9">
    <location>
        <position position="263"/>
    </location>
    <ligand>
        <name>substrate</name>
    </ligand>
</feature>
<feature type="active site" description="Proton acceptor" evidence="8">
    <location>
        <position position="554"/>
    </location>
</feature>
<dbReference type="PRINTS" id="PR00750">
    <property type="entry name" value="BETAAMYLASE"/>
</dbReference>
<dbReference type="PROSITE" id="PS00679">
    <property type="entry name" value="BETA_AMYLASE_2"/>
    <property type="match status" value="1"/>
</dbReference>
<dbReference type="PRINTS" id="PR00842">
    <property type="entry name" value="GLHYDLASE14B"/>
</dbReference>
<evidence type="ECO:0000256" key="8">
    <source>
        <dbReference type="PIRSR" id="PIRSR601554-1"/>
    </source>
</evidence>
<dbReference type="SUPFAM" id="SSF51445">
    <property type="entry name" value="(Trans)glycosidases"/>
    <property type="match status" value="1"/>
</dbReference>
<reference evidence="12 13" key="1">
    <citation type="submission" date="2018-05" db="EMBL/GenBank/DDBJ databases">
        <authorList>
            <person name="Thind KAUR A."/>
        </authorList>
    </citation>
    <scope>NUCLEOTIDE SEQUENCE [LARGE SCALE GENOMIC DNA]</scope>
</reference>
<feature type="region of interest" description="Disordered" evidence="11">
    <location>
        <begin position="1"/>
        <end position="28"/>
    </location>
</feature>
<feature type="binding site" evidence="9">
    <location>
        <position position="271"/>
    </location>
    <ligand>
        <name>substrate</name>
    </ligand>
</feature>
<keyword evidence="6 10" id="KW-0326">Glycosidase</keyword>
<evidence type="ECO:0000256" key="4">
    <source>
        <dbReference type="ARBA" id="ARBA00022801"/>
    </source>
</evidence>
<dbReference type="Proteomes" id="UP000280104">
    <property type="component" value="Chromosome II"/>
</dbReference>
<evidence type="ECO:0000256" key="10">
    <source>
        <dbReference type="RuleBase" id="RU000509"/>
    </source>
</evidence>
<feature type="binding site" evidence="9">
    <location>
        <begin position="555"/>
        <end position="556"/>
    </location>
    <ligand>
        <name>substrate</name>
    </ligand>
</feature>
<dbReference type="EC" id="3.2.1.2" evidence="3 10"/>
<keyword evidence="4 10" id="KW-0378">Hydrolase</keyword>
<dbReference type="AlphaFoldDB" id="A0A7H4LFR5"/>
<evidence type="ECO:0000256" key="11">
    <source>
        <dbReference type="SAM" id="MobiDB-lite"/>
    </source>
</evidence>
<feature type="binding site" evidence="9">
    <location>
        <position position="468"/>
    </location>
    <ligand>
        <name>substrate</name>
    </ligand>
</feature>
<gene>
    <name evidence="12" type="ORF">CAMPLR22A2D_LOCUS2062</name>
</gene>
<feature type="binding site" evidence="9">
    <location>
        <position position="516"/>
    </location>
    <ligand>
        <name>substrate</name>
    </ligand>
</feature>
<evidence type="ECO:0000256" key="5">
    <source>
        <dbReference type="ARBA" id="ARBA00023277"/>
    </source>
</evidence>
<dbReference type="InterPro" id="IPR001371">
    <property type="entry name" value="Glyco_hydro_14B_pln"/>
</dbReference>
<dbReference type="InterPro" id="IPR018238">
    <property type="entry name" value="Glyco_hydro_14_CS"/>
</dbReference>
<proteinExistence type="inferred from homology"/>
<protein>
    <recommendedName>
        <fullName evidence="3 10">Beta-amylase</fullName>
        <ecNumber evidence="3 10">3.2.1.2</ecNumber>
    </recommendedName>
</protein>
<evidence type="ECO:0000256" key="6">
    <source>
        <dbReference type="ARBA" id="ARBA00023295"/>
    </source>
</evidence>
<dbReference type="PROSITE" id="PS00506">
    <property type="entry name" value="BETA_AMYLASE_1"/>
    <property type="match status" value="1"/>
</dbReference>
<dbReference type="GO" id="GO:0000272">
    <property type="term" value="P:polysaccharide catabolic process"/>
    <property type="evidence" value="ECO:0007669"/>
    <property type="project" value="UniProtKB-KW"/>
</dbReference>
<feature type="binding site" evidence="9">
    <location>
        <position position="223"/>
    </location>
    <ligand>
        <name>substrate</name>
    </ligand>
</feature>
<dbReference type="Gene3D" id="3.20.20.80">
    <property type="entry name" value="Glycosidases"/>
    <property type="match status" value="1"/>
</dbReference>
<feature type="compositionally biased region" description="Basic and acidic residues" evidence="11">
    <location>
        <begin position="1"/>
        <end position="11"/>
    </location>
</feature>
<dbReference type="Pfam" id="PF01373">
    <property type="entry name" value="Glyco_hydro_14"/>
    <property type="match status" value="1"/>
</dbReference>